<evidence type="ECO:0000313" key="11">
    <source>
        <dbReference type="Proteomes" id="UP000314982"/>
    </source>
</evidence>
<evidence type="ECO:0000256" key="2">
    <source>
        <dbReference type="ARBA" id="ARBA00010147"/>
    </source>
</evidence>
<dbReference type="Ensembl" id="ENSHHUT00000001213.1">
    <property type="protein sequence ID" value="ENSHHUP00000001182.1"/>
    <property type="gene ID" value="ENSHHUG00000000800.1"/>
</dbReference>
<evidence type="ECO:0000256" key="4">
    <source>
        <dbReference type="ARBA" id="ARBA00022723"/>
    </source>
</evidence>
<accession>A0A4W5JE29</accession>
<dbReference type="GO" id="GO:0042806">
    <property type="term" value="F:fucose binding"/>
    <property type="evidence" value="ECO:0007669"/>
    <property type="project" value="UniProtKB-ARBA"/>
</dbReference>
<dbReference type="Pfam" id="PF22633">
    <property type="entry name" value="F5_F8_type_C_2"/>
    <property type="match status" value="1"/>
</dbReference>
<dbReference type="STRING" id="62062.ENSHHUP00000001182"/>
<dbReference type="SUPFAM" id="SSF49785">
    <property type="entry name" value="Galactose-binding domain-like"/>
    <property type="match status" value="1"/>
</dbReference>
<dbReference type="Proteomes" id="UP000314982">
    <property type="component" value="Unassembled WGS sequence"/>
</dbReference>
<dbReference type="SMART" id="SM00607">
    <property type="entry name" value="FTP"/>
    <property type="match status" value="1"/>
</dbReference>
<comment type="function">
    <text evidence="1">Acts as a defensive agent. Recognizes blood group fucosylated oligosaccharides including A, B, H and Lewis B-type antigens. Does not recognize Lewis A antigen and has low affinity for monovalent haptens.</text>
</comment>
<dbReference type="GeneTree" id="ENSGT01060000248575"/>
<reference evidence="10" key="3">
    <citation type="submission" date="2025-09" db="UniProtKB">
        <authorList>
            <consortium name="Ensembl"/>
        </authorList>
    </citation>
    <scope>IDENTIFICATION</scope>
</reference>
<evidence type="ECO:0000256" key="7">
    <source>
        <dbReference type="ARBA" id="ARBA00023157"/>
    </source>
</evidence>
<dbReference type="GO" id="GO:0010185">
    <property type="term" value="P:regulation of cellular defense response"/>
    <property type="evidence" value="ECO:0007669"/>
    <property type="project" value="UniProtKB-ARBA"/>
</dbReference>
<organism evidence="10 11">
    <name type="scientific">Hucho hucho</name>
    <name type="common">huchen</name>
    <dbReference type="NCBI Taxonomy" id="62062"/>
    <lineage>
        <taxon>Eukaryota</taxon>
        <taxon>Metazoa</taxon>
        <taxon>Chordata</taxon>
        <taxon>Craniata</taxon>
        <taxon>Vertebrata</taxon>
        <taxon>Euteleostomi</taxon>
        <taxon>Actinopterygii</taxon>
        <taxon>Neopterygii</taxon>
        <taxon>Teleostei</taxon>
        <taxon>Protacanthopterygii</taxon>
        <taxon>Salmoniformes</taxon>
        <taxon>Salmonidae</taxon>
        <taxon>Salmoninae</taxon>
        <taxon>Hucho</taxon>
    </lineage>
</organism>
<dbReference type="Gene3D" id="2.60.120.260">
    <property type="entry name" value="Galactose-binding domain-like"/>
    <property type="match status" value="1"/>
</dbReference>
<keyword evidence="8" id="KW-0732">Signal</keyword>
<evidence type="ECO:0000256" key="5">
    <source>
        <dbReference type="ARBA" id="ARBA00022734"/>
    </source>
</evidence>
<name>A0A4W5JE29_9TELE</name>
<keyword evidence="7" id="KW-1015">Disulfide bond</keyword>
<dbReference type="PANTHER" id="PTHR45713">
    <property type="entry name" value="FTP DOMAIN-CONTAINING PROTEIN"/>
    <property type="match status" value="1"/>
</dbReference>
<dbReference type="InterPro" id="IPR006585">
    <property type="entry name" value="FTP1"/>
</dbReference>
<dbReference type="GO" id="GO:0046872">
    <property type="term" value="F:metal ion binding"/>
    <property type="evidence" value="ECO:0007669"/>
    <property type="project" value="UniProtKB-KW"/>
</dbReference>
<evidence type="ECO:0000256" key="1">
    <source>
        <dbReference type="ARBA" id="ARBA00002219"/>
    </source>
</evidence>
<comment type="similarity">
    <text evidence="2">Belongs to the fucolectin family.</text>
</comment>
<keyword evidence="11" id="KW-1185">Reference proteome</keyword>
<dbReference type="InterPro" id="IPR051941">
    <property type="entry name" value="BG_Antigen-Binding_Lectin"/>
</dbReference>
<keyword evidence="4" id="KW-0479">Metal-binding</keyword>
<sequence>MESLIVLLFVYLLFLGTHSLEPEGVSLQNVALSGVASESSQYGGYPRAHFAIDGKKKPSCSHSVYEASPWWRVDLLDVYRVITVNITSRADCCPGRLNGAEIRIGNSLENNGIINTRCGVIYHHLGEETHTFQCNEMEGRYITVVIPGPYKKYLILCEVEVYGLRADTTSPVPSTLPPSTSASKKPDSNSSNILFPLFFNLHSLVHHSPSSPSFSSSFLQFPD</sequence>
<evidence type="ECO:0000256" key="3">
    <source>
        <dbReference type="ARBA" id="ARBA00011233"/>
    </source>
</evidence>
<dbReference type="PANTHER" id="PTHR45713:SF11">
    <property type="entry name" value="FUCOLECTIN TACHYLECTIN-4 PENTRAXIN-1 DOMAIN-CONTAINING PROTEIN"/>
    <property type="match status" value="1"/>
</dbReference>
<feature type="domain" description="Fucolectin tachylectin-4 pentraxin-1" evidence="9">
    <location>
        <begin position="27"/>
        <end position="173"/>
    </location>
</feature>
<keyword evidence="5" id="KW-0430">Lectin</keyword>
<proteinExistence type="inferred from homology"/>
<keyword evidence="6" id="KW-0106">Calcium</keyword>
<dbReference type="AlphaFoldDB" id="A0A4W5JE29"/>
<evidence type="ECO:0000256" key="8">
    <source>
        <dbReference type="SAM" id="SignalP"/>
    </source>
</evidence>
<dbReference type="GO" id="GO:0001868">
    <property type="term" value="P:regulation of complement activation, lectin pathway"/>
    <property type="evidence" value="ECO:0007669"/>
    <property type="project" value="UniProtKB-ARBA"/>
</dbReference>
<feature type="signal peptide" evidence="8">
    <location>
        <begin position="1"/>
        <end position="19"/>
    </location>
</feature>
<evidence type="ECO:0000259" key="9">
    <source>
        <dbReference type="SMART" id="SM00607"/>
    </source>
</evidence>
<comment type="subunit">
    <text evidence="3">Homotrimer.</text>
</comment>
<protein>
    <recommendedName>
        <fullName evidence="9">Fucolectin tachylectin-4 pentraxin-1 domain-containing protein</fullName>
    </recommendedName>
</protein>
<feature type="chain" id="PRO_5021305304" description="Fucolectin tachylectin-4 pentraxin-1 domain-containing protein" evidence="8">
    <location>
        <begin position="20"/>
        <end position="223"/>
    </location>
</feature>
<dbReference type="InterPro" id="IPR008979">
    <property type="entry name" value="Galactose-bd-like_sf"/>
</dbReference>
<evidence type="ECO:0000313" key="10">
    <source>
        <dbReference type="Ensembl" id="ENSHHUP00000001182.1"/>
    </source>
</evidence>
<reference evidence="11" key="1">
    <citation type="submission" date="2018-06" db="EMBL/GenBank/DDBJ databases">
        <title>Genome assembly of Danube salmon.</title>
        <authorList>
            <person name="Macqueen D.J."/>
            <person name="Gundappa M.K."/>
        </authorList>
    </citation>
    <scope>NUCLEOTIDE SEQUENCE [LARGE SCALE GENOMIC DNA]</scope>
</reference>
<evidence type="ECO:0000256" key="6">
    <source>
        <dbReference type="ARBA" id="ARBA00022837"/>
    </source>
</evidence>
<reference evidence="10" key="2">
    <citation type="submission" date="2025-08" db="UniProtKB">
        <authorList>
            <consortium name="Ensembl"/>
        </authorList>
    </citation>
    <scope>IDENTIFICATION</scope>
</reference>